<feature type="region of interest" description="Disordered" evidence="5">
    <location>
        <begin position="1"/>
        <end position="20"/>
    </location>
</feature>
<keyword evidence="3" id="KW-0804">Transcription</keyword>
<dbReference type="RefSeq" id="WP_132519330.1">
    <property type="nucleotide sequence ID" value="NZ_SMKP01000283.1"/>
</dbReference>
<dbReference type="InterPro" id="IPR036271">
    <property type="entry name" value="Tet_transcr_reg_TetR-rel_C_sf"/>
</dbReference>
<dbReference type="PANTHER" id="PTHR30055:SF234">
    <property type="entry name" value="HTH-TYPE TRANSCRIPTIONAL REGULATOR BETI"/>
    <property type="match status" value="1"/>
</dbReference>
<dbReference type="InterPro" id="IPR001647">
    <property type="entry name" value="HTH_TetR"/>
</dbReference>
<evidence type="ECO:0000256" key="2">
    <source>
        <dbReference type="ARBA" id="ARBA00023125"/>
    </source>
</evidence>
<dbReference type="AlphaFoldDB" id="A0A4R4VJU1"/>
<feature type="DNA-binding region" description="H-T-H motif" evidence="4">
    <location>
        <begin position="40"/>
        <end position="59"/>
    </location>
</feature>
<sequence>MSEQSTSASPARRRRADADRSRTAILNAAAQILGEQPDASLEDIAKAAALTRPTVYAHYTSREKLINAVIDHVTEEVVAAMDAIGTPDDQPAEVALVRLLDASWRAAERYPLLRRAQPAGPQKAHDLHRPIFDRLSRVIRRGQHTGEFGRQLPLDWLLAATVALAHAAAEEVAAQRMTAEDARTVLSDSALRILRPT</sequence>
<comment type="caution">
    <text evidence="7">The sequence shown here is derived from an EMBL/GenBank/DDBJ whole genome shotgun (WGS) entry which is preliminary data.</text>
</comment>
<evidence type="ECO:0000313" key="7">
    <source>
        <dbReference type="EMBL" id="TDD06008.1"/>
    </source>
</evidence>
<feature type="domain" description="HTH tetR-type" evidence="6">
    <location>
        <begin position="19"/>
        <end position="77"/>
    </location>
</feature>
<dbReference type="PROSITE" id="PS50977">
    <property type="entry name" value="HTH_TETR_2"/>
    <property type="match status" value="1"/>
</dbReference>
<name>A0A4R4VJU1_9ACTN</name>
<evidence type="ECO:0000259" key="6">
    <source>
        <dbReference type="PROSITE" id="PS50977"/>
    </source>
</evidence>
<gene>
    <name evidence="7" type="ORF">E1294_49160</name>
</gene>
<proteinExistence type="predicted"/>
<evidence type="ECO:0000313" key="8">
    <source>
        <dbReference type="Proteomes" id="UP000294543"/>
    </source>
</evidence>
<evidence type="ECO:0000256" key="4">
    <source>
        <dbReference type="PROSITE-ProRule" id="PRU00335"/>
    </source>
</evidence>
<keyword evidence="2 4" id="KW-0238">DNA-binding</keyword>
<accession>A0A4R4VJU1</accession>
<dbReference type="PANTHER" id="PTHR30055">
    <property type="entry name" value="HTH-TYPE TRANSCRIPTIONAL REGULATOR RUTR"/>
    <property type="match status" value="1"/>
</dbReference>
<dbReference type="EMBL" id="SMKP01000283">
    <property type="protein sequence ID" value="TDD06008.1"/>
    <property type="molecule type" value="Genomic_DNA"/>
</dbReference>
<dbReference type="Gene3D" id="1.10.357.10">
    <property type="entry name" value="Tetracycline Repressor, domain 2"/>
    <property type="match status" value="1"/>
</dbReference>
<dbReference type="InterPro" id="IPR009057">
    <property type="entry name" value="Homeodomain-like_sf"/>
</dbReference>
<protein>
    <submittedName>
        <fullName evidence="7">TetR/AcrR family transcriptional regulator</fullName>
    </submittedName>
</protein>
<dbReference type="SUPFAM" id="SSF48498">
    <property type="entry name" value="Tetracyclin repressor-like, C-terminal domain"/>
    <property type="match status" value="1"/>
</dbReference>
<dbReference type="OrthoDB" id="3869819at2"/>
<evidence type="ECO:0000256" key="1">
    <source>
        <dbReference type="ARBA" id="ARBA00023015"/>
    </source>
</evidence>
<evidence type="ECO:0000256" key="5">
    <source>
        <dbReference type="SAM" id="MobiDB-lite"/>
    </source>
</evidence>
<feature type="compositionally biased region" description="Low complexity" evidence="5">
    <location>
        <begin position="1"/>
        <end position="10"/>
    </location>
</feature>
<dbReference type="InterPro" id="IPR050109">
    <property type="entry name" value="HTH-type_TetR-like_transc_reg"/>
</dbReference>
<dbReference type="GO" id="GO:0000976">
    <property type="term" value="F:transcription cis-regulatory region binding"/>
    <property type="evidence" value="ECO:0007669"/>
    <property type="project" value="TreeGrafter"/>
</dbReference>
<keyword evidence="1" id="KW-0805">Transcription regulation</keyword>
<organism evidence="7 8">
    <name type="scientific">Nonomuraea diastatica</name>
    <dbReference type="NCBI Taxonomy" id="1848329"/>
    <lineage>
        <taxon>Bacteria</taxon>
        <taxon>Bacillati</taxon>
        <taxon>Actinomycetota</taxon>
        <taxon>Actinomycetes</taxon>
        <taxon>Streptosporangiales</taxon>
        <taxon>Streptosporangiaceae</taxon>
        <taxon>Nonomuraea</taxon>
    </lineage>
</organism>
<dbReference type="Proteomes" id="UP000294543">
    <property type="component" value="Unassembled WGS sequence"/>
</dbReference>
<dbReference type="Pfam" id="PF00440">
    <property type="entry name" value="TetR_N"/>
    <property type="match status" value="1"/>
</dbReference>
<dbReference type="GO" id="GO:0003700">
    <property type="term" value="F:DNA-binding transcription factor activity"/>
    <property type="evidence" value="ECO:0007669"/>
    <property type="project" value="TreeGrafter"/>
</dbReference>
<reference evidence="7 8" key="1">
    <citation type="submission" date="2019-03" db="EMBL/GenBank/DDBJ databases">
        <title>Draft genome sequences of novel Actinobacteria.</title>
        <authorList>
            <person name="Sahin N."/>
            <person name="Ay H."/>
            <person name="Saygin H."/>
        </authorList>
    </citation>
    <scope>NUCLEOTIDE SEQUENCE [LARGE SCALE GENOMIC DNA]</scope>
    <source>
        <strain evidence="7 8">KC712</strain>
    </source>
</reference>
<dbReference type="SUPFAM" id="SSF46689">
    <property type="entry name" value="Homeodomain-like"/>
    <property type="match status" value="1"/>
</dbReference>
<keyword evidence="8" id="KW-1185">Reference proteome</keyword>
<evidence type="ECO:0000256" key="3">
    <source>
        <dbReference type="ARBA" id="ARBA00023163"/>
    </source>
</evidence>